<keyword evidence="4" id="KW-1185">Reference proteome</keyword>
<evidence type="ECO:0000256" key="1">
    <source>
        <dbReference type="ARBA" id="ARBA00008007"/>
    </source>
</evidence>
<dbReference type="InterPro" id="IPR044005">
    <property type="entry name" value="DZR_2"/>
</dbReference>
<evidence type="ECO:0000313" key="4">
    <source>
        <dbReference type="Proteomes" id="UP000295765"/>
    </source>
</evidence>
<dbReference type="CDD" id="cd06223">
    <property type="entry name" value="PRTases_typeI"/>
    <property type="match status" value="1"/>
</dbReference>
<protein>
    <submittedName>
        <fullName evidence="3">ComF family protein</fullName>
    </submittedName>
</protein>
<reference evidence="3 4" key="1">
    <citation type="submission" date="2019-03" db="EMBL/GenBank/DDBJ databases">
        <title>Genomic Encyclopedia of Type Strains, Phase IV (KMG-IV): sequencing the most valuable type-strain genomes for metagenomic binning, comparative biology and taxonomic classification.</title>
        <authorList>
            <person name="Goeker M."/>
        </authorList>
    </citation>
    <scope>NUCLEOTIDE SEQUENCE [LARGE SCALE GENOMIC DNA]</scope>
    <source>
        <strain evidence="3 4">DSM 25287</strain>
    </source>
</reference>
<evidence type="ECO:0000313" key="3">
    <source>
        <dbReference type="EMBL" id="TCO80124.1"/>
    </source>
</evidence>
<dbReference type="OrthoDB" id="9793412at2"/>
<organism evidence="3 4">
    <name type="scientific">Plasticicumulans lactativorans</name>
    <dbReference type="NCBI Taxonomy" id="1133106"/>
    <lineage>
        <taxon>Bacteria</taxon>
        <taxon>Pseudomonadati</taxon>
        <taxon>Pseudomonadota</taxon>
        <taxon>Gammaproteobacteria</taxon>
        <taxon>Candidatus Competibacteraceae</taxon>
        <taxon>Plasticicumulans</taxon>
    </lineage>
</organism>
<dbReference type="Pfam" id="PF18912">
    <property type="entry name" value="DZR_2"/>
    <property type="match status" value="1"/>
</dbReference>
<name>A0A4R2L113_9GAMM</name>
<dbReference type="RefSeq" id="WP_132544093.1">
    <property type="nucleotide sequence ID" value="NZ_SLWY01000016.1"/>
</dbReference>
<dbReference type="EMBL" id="SLWY01000016">
    <property type="protein sequence ID" value="TCO80124.1"/>
    <property type="molecule type" value="Genomic_DNA"/>
</dbReference>
<proteinExistence type="inferred from homology"/>
<evidence type="ECO:0000259" key="2">
    <source>
        <dbReference type="Pfam" id="PF18912"/>
    </source>
</evidence>
<dbReference type="Gene3D" id="3.40.50.2020">
    <property type="match status" value="1"/>
</dbReference>
<dbReference type="SUPFAM" id="SSF53271">
    <property type="entry name" value="PRTase-like"/>
    <property type="match status" value="1"/>
</dbReference>
<comment type="similarity">
    <text evidence="1">Belongs to the ComF/GntX family.</text>
</comment>
<dbReference type="AlphaFoldDB" id="A0A4R2L113"/>
<gene>
    <name evidence="3" type="ORF">EV699_11629</name>
</gene>
<accession>A0A4R2L113</accession>
<comment type="caution">
    <text evidence="3">The sequence shown here is derived from an EMBL/GenBank/DDBJ whole genome shotgun (WGS) entry which is preliminary data.</text>
</comment>
<dbReference type="PANTHER" id="PTHR47505:SF1">
    <property type="entry name" value="DNA UTILIZATION PROTEIN YHGH"/>
    <property type="match status" value="1"/>
</dbReference>
<dbReference type="PANTHER" id="PTHR47505">
    <property type="entry name" value="DNA UTILIZATION PROTEIN YHGH"/>
    <property type="match status" value="1"/>
</dbReference>
<dbReference type="Proteomes" id="UP000295765">
    <property type="component" value="Unassembled WGS sequence"/>
</dbReference>
<dbReference type="InterPro" id="IPR000836">
    <property type="entry name" value="PRTase_dom"/>
</dbReference>
<sequence length="239" mass="25910">MVYRWAEIIRNTLLPPVCLLCGAPGNGGRDLCEGCAAELPRNRHACARCAEALPAGAAGAVCGRCQRRPPHFDAALAPLRYAYPVDALVLQLKFGHRIAVARLLGELLADALDGRPGPLPELLIPIPLHPRRLRERGFNQAAEIARTLARRSGVALAEHAMQRARHTRAQSTLPFAERAANVARAFVLHEHVRARHVALVDDVVTTGHTVDAAARTLRLQAGVERIEVWAPARTPPPDG</sequence>
<dbReference type="InterPro" id="IPR051910">
    <property type="entry name" value="ComF/GntX_DNA_util-trans"/>
</dbReference>
<feature type="domain" description="Double zinc ribbon" evidence="2">
    <location>
        <begin position="11"/>
        <end position="66"/>
    </location>
</feature>
<dbReference type="InterPro" id="IPR029057">
    <property type="entry name" value="PRTase-like"/>
</dbReference>